<comment type="pathway">
    <text evidence="1">Amino-acid biosynthesis; L-histidine biosynthesis; L-histidine from 5-phospho-alpha-D-ribose 1-diphosphate: step 5/9.</text>
</comment>
<name>A0A381QHI7_9ZZZZ</name>
<feature type="domain" description="Glutamine amidotransferase" evidence="9">
    <location>
        <begin position="34"/>
        <end position="183"/>
    </location>
</feature>
<evidence type="ECO:0000256" key="3">
    <source>
        <dbReference type="ARBA" id="ARBA00022801"/>
    </source>
</evidence>
<dbReference type="Pfam" id="PF00117">
    <property type="entry name" value="GATase"/>
    <property type="match status" value="1"/>
</dbReference>
<evidence type="ECO:0000256" key="1">
    <source>
        <dbReference type="ARBA" id="ARBA00005091"/>
    </source>
</evidence>
<evidence type="ECO:0000256" key="5">
    <source>
        <dbReference type="ARBA" id="ARBA00023102"/>
    </source>
</evidence>
<keyword evidence="4" id="KW-0315">Glutamine amidotransferase</keyword>
<comment type="catalytic activity">
    <reaction evidence="8">
        <text>L-glutamine + H2O = L-glutamate + NH4(+)</text>
        <dbReference type="Rhea" id="RHEA:15889"/>
        <dbReference type="ChEBI" id="CHEBI:15377"/>
        <dbReference type="ChEBI" id="CHEBI:28938"/>
        <dbReference type="ChEBI" id="CHEBI:29985"/>
        <dbReference type="ChEBI" id="CHEBI:58359"/>
        <dbReference type="EC" id="3.5.1.2"/>
    </reaction>
</comment>
<dbReference type="InterPro" id="IPR029062">
    <property type="entry name" value="Class_I_gatase-like"/>
</dbReference>
<evidence type="ECO:0000256" key="8">
    <source>
        <dbReference type="ARBA" id="ARBA00049534"/>
    </source>
</evidence>
<dbReference type="InterPro" id="IPR013785">
    <property type="entry name" value="Aldolase_TIM"/>
</dbReference>
<evidence type="ECO:0000256" key="7">
    <source>
        <dbReference type="ARBA" id="ARBA00047838"/>
    </source>
</evidence>
<accession>A0A381QHI7</accession>
<dbReference type="GO" id="GO:0004359">
    <property type="term" value="F:glutaminase activity"/>
    <property type="evidence" value="ECO:0007669"/>
    <property type="project" value="UniProtKB-EC"/>
</dbReference>
<dbReference type="CDD" id="cd04731">
    <property type="entry name" value="HisF"/>
    <property type="match status" value="1"/>
</dbReference>
<dbReference type="UniPathway" id="UPA00031">
    <property type="reaction ID" value="UER00010"/>
</dbReference>
<dbReference type="InterPro" id="IPR050064">
    <property type="entry name" value="IGPS_HisA/HisF"/>
</dbReference>
<dbReference type="InterPro" id="IPR017926">
    <property type="entry name" value="GATASE"/>
</dbReference>
<evidence type="ECO:0000313" key="10">
    <source>
        <dbReference type="EMBL" id="SUZ78791.1"/>
    </source>
</evidence>
<proteinExistence type="inferred from homology"/>
<dbReference type="HAMAP" id="MF_01013">
    <property type="entry name" value="HisF"/>
    <property type="match status" value="1"/>
</dbReference>
<dbReference type="PROSITE" id="PS51273">
    <property type="entry name" value="GATASE_TYPE_1"/>
    <property type="match status" value="1"/>
</dbReference>
<feature type="non-terminal residue" evidence="10">
    <location>
        <position position="1"/>
    </location>
</feature>
<evidence type="ECO:0000256" key="2">
    <source>
        <dbReference type="ARBA" id="ARBA00022605"/>
    </source>
</evidence>
<evidence type="ECO:0000256" key="4">
    <source>
        <dbReference type="ARBA" id="ARBA00022962"/>
    </source>
</evidence>
<dbReference type="GO" id="GO:0000105">
    <property type="term" value="P:L-histidine biosynthetic process"/>
    <property type="evidence" value="ECO:0007669"/>
    <property type="project" value="UniProtKB-UniPathway"/>
</dbReference>
<dbReference type="InterPro" id="IPR011060">
    <property type="entry name" value="RibuloseP-bd_barrel"/>
</dbReference>
<keyword evidence="5" id="KW-0368">Histidine biosynthesis</keyword>
<dbReference type="Pfam" id="PF00977">
    <property type="entry name" value="His_biosynth"/>
    <property type="match status" value="1"/>
</dbReference>
<dbReference type="Gene3D" id="3.20.20.70">
    <property type="entry name" value="Aldolase class I"/>
    <property type="match status" value="1"/>
</dbReference>
<comment type="catalytic activity">
    <reaction evidence="7">
        <text>5-[(5-phospho-1-deoxy-D-ribulos-1-ylimino)methylamino]-1-(5-phospho-beta-D-ribosyl)imidazole-4-carboxamide + L-glutamine = D-erythro-1-(imidazol-4-yl)glycerol 3-phosphate + 5-amino-1-(5-phospho-beta-D-ribosyl)imidazole-4-carboxamide + L-glutamate + H(+)</text>
        <dbReference type="Rhea" id="RHEA:24793"/>
        <dbReference type="ChEBI" id="CHEBI:15378"/>
        <dbReference type="ChEBI" id="CHEBI:29985"/>
        <dbReference type="ChEBI" id="CHEBI:58278"/>
        <dbReference type="ChEBI" id="CHEBI:58359"/>
        <dbReference type="ChEBI" id="CHEBI:58475"/>
        <dbReference type="ChEBI" id="CHEBI:58525"/>
        <dbReference type="EC" id="4.3.2.10"/>
    </reaction>
</comment>
<dbReference type="Gene3D" id="3.40.50.880">
    <property type="match status" value="1"/>
</dbReference>
<gene>
    <name evidence="10" type="ORF">METZ01_LOCUS31645</name>
</gene>
<keyword evidence="2" id="KW-0028">Amino-acid biosynthesis</keyword>
<dbReference type="GO" id="GO:0000107">
    <property type="term" value="F:imidazoleglycerol-phosphate synthase activity"/>
    <property type="evidence" value="ECO:0007669"/>
    <property type="project" value="InterPro"/>
</dbReference>
<dbReference type="EMBL" id="UINC01001367">
    <property type="protein sequence ID" value="SUZ78791.1"/>
    <property type="molecule type" value="Genomic_DNA"/>
</dbReference>
<evidence type="ECO:0000259" key="9">
    <source>
        <dbReference type="Pfam" id="PF00117"/>
    </source>
</evidence>
<dbReference type="InterPro" id="IPR006062">
    <property type="entry name" value="His_biosynth"/>
</dbReference>
<dbReference type="InterPro" id="IPR004651">
    <property type="entry name" value="HisF"/>
</dbReference>
<dbReference type="SUPFAM" id="SSF51366">
    <property type="entry name" value="Ribulose-phoshate binding barrel"/>
    <property type="match status" value="1"/>
</dbReference>
<protein>
    <recommendedName>
        <fullName evidence="9">Glutamine amidotransferase domain-containing protein</fullName>
    </recommendedName>
</protein>
<dbReference type="NCBIfam" id="TIGR00735">
    <property type="entry name" value="hisF"/>
    <property type="match status" value="1"/>
</dbReference>
<keyword evidence="3" id="KW-0378">Hydrolase</keyword>
<dbReference type="InterPro" id="IPR010139">
    <property type="entry name" value="Imidazole-glycPsynth_HisH"/>
</dbReference>
<dbReference type="PROSITE" id="PS51274">
    <property type="entry name" value="GATASE_COBBQ"/>
    <property type="match status" value="1"/>
</dbReference>
<dbReference type="PANTHER" id="PTHR21235:SF2">
    <property type="entry name" value="IMIDAZOLE GLYCEROL PHOSPHATE SYNTHASE HISHF"/>
    <property type="match status" value="1"/>
</dbReference>
<dbReference type="AlphaFoldDB" id="A0A381QHI7"/>
<organism evidence="10">
    <name type="scientific">marine metagenome</name>
    <dbReference type="NCBI Taxonomy" id="408172"/>
    <lineage>
        <taxon>unclassified sequences</taxon>
        <taxon>metagenomes</taxon>
        <taxon>ecological metagenomes</taxon>
    </lineage>
</organism>
<sequence>VANLAAVESALTALGVEYSITADPKAVLDASHAVLPGVGRFSAGLETLRRHGLGEAVRQVHERGTPLLAVCLGMQMLGAGSDESPDTAGLGIVSGQFRRLPDSVRVPHLGWNQVSSDEDSGLPSGTAAFANSFYLPEPPSGWHAAWTTHGATFVSMLAKGRTLACQFHPELSGPFGMRLIKDWLDGAHKVDTDADPVGGPNQAVWREVAPRIVPCLDVKDGRVVKGIRFQNLRDAGDPADQAGEYERQGADEIVILDIGASAEARETQRETVRAVRRRIHIPLTVGGGVRSVDDARGLLAAGADKVSVNTAAVRDPSLLERLSQAFGTQCVVLAIDARRLGDSWDTLVIGGREATGVDAIEWGREGTHLGAGEILLTSWDRDGTRAGCDVDLLETMRRAVDVPVIASGGIGTPEDVATAFRAGADAVLAASVFHDGDLTVGQIKTYVSEQGLVVRP</sequence>
<dbReference type="PANTHER" id="PTHR21235">
    <property type="entry name" value="IMIDAZOLE GLYCEROL PHOSPHATE SYNTHASE SUBUNIT HISF/H IGP SYNTHASE SUBUNIT HISF/H"/>
    <property type="match status" value="1"/>
</dbReference>
<evidence type="ECO:0000256" key="6">
    <source>
        <dbReference type="ARBA" id="ARBA00023239"/>
    </source>
</evidence>
<reference evidence="10" key="1">
    <citation type="submission" date="2018-05" db="EMBL/GenBank/DDBJ databases">
        <authorList>
            <person name="Lanie J.A."/>
            <person name="Ng W.-L."/>
            <person name="Kazmierczak K.M."/>
            <person name="Andrzejewski T.M."/>
            <person name="Davidsen T.M."/>
            <person name="Wayne K.J."/>
            <person name="Tettelin H."/>
            <person name="Glass J.I."/>
            <person name="Rusch D."/>
            <person name="Podicherti R."/>
            <person name="Tsui H.-C.T."/>
            <person name="Winkler M.E."/>
        </authorList>
    </citation>
    <scope>NUCLEOTIDE SEQUENCE</scope>
</reference>
<dbReference type="GO" id="GO:0016829">
    <property type="term" value="F:lyase activity"/>
    <property type="evidence" value="ECO:0007669"/>
    <property type="project" value="UniProtKB-KW"/>
</dbReference>
<dbReference type="SUPFAM" id="SSF52317">
    <property type="entry name" value="Class I glutamine amidotransferase-like"/>
    <property type="match status" value="1"/>
</dbReference>
<dbReference type="NCBIfam" id="TIGR01855">
    <property type="entry name" value="IMP_synth_hisH"/>
    <property type="match status" value="1"/>
</dbReference>
<keyword evidence="6" id="KW-0456">Lyase</keyword>